<feature type="chain" id="PRO_5013042630" evidence="2">
    <location>
        <begin position="26"/>
        <end position="257"/>
    </location>
</feature>
<feature type="compositionally biased region" description="Basic and acidic residues" evidence="1">
    <location>
        <begin position="210"/>
        <end position="219"/>
    </location>
</feature>
<dbReference type="InParanoid" id="A0A1M7F5A1"/>
<keyword evidence="2" id="KW-0732">Signal</keyword>
<feature type="compositionally biased region" description="Acidic residues" evidence="1">
    <location>
        <begin position="160"/>
        <end position="180"/>
    </location>
</feature>
<reference evidence="3 4" key="1">
    <citation type="submission" date="2016-11" db="EMBL/GenBank/DDBJ databases">
        <authorList>
            <person name="Jaros S."/>
            <person name="Januszkiewicz K."/>
            <person name="Wedrychowicz H."/>
        </authorList>
    </citation>
    <scope>NUCLEOTIDE SEQUENCE [LARGE SCALE GENOMIC DNA]</scope>
    <source>
        <strain evidence="3 4">ACAM 12</strain>
    </source>
</reference>
<gene>
    <name evidence="3" type="ORF">SAMN05878437_0664</name>
</gene>
<dbReference type="AlphaFoldDB" id="A0A1M7F5A1"/>
<feature type="region of interest" description="Disordered" evidence="1">
    <location>
        <begin position="21"/>
        <end position="198"/>
    </location>
</feature>
<proteinExistence type="predicted"/>
<keyword evidence="4" id="KW-1185">Reference proteome</keyword>
<protein>
    <submittedName>
        <fullName evidence="3">Uncharacterized protein</fullName>
    </submittedName>
</protein>
<dbReference type="STRING" id="29571.SAMN05878437_0664"/>
<feature type="region of interest" description="Disordered" evidence="1">
    <location>
        <begin position="210"/>
        <end position="257"/>
    </location>
</feature>
<dbReference type="Proteomes" id="UP000190911">
    <property type="component" value="Chromosome I"/>
</dbReference>
<evidence type="ECO:0000256" key="1">
    <source>
        <dbReference type="SAM" id="MobiDB-lite"/>
    </source>
</evidence>
<feature type="compositionally biased region" description="Acidic residues" evidence="1">
    <location>
        <begin position="80"/>
        <end position="91"/>
    </location>
</feature>
<dbReference type="RefSeq" id="WP_079551291.1">
    <property type="nucleotide sequence ID" value="NZ_LT670847.1"/>
</dbReference>
<evidence type="ECO:0000313" key="3">
    <source>
        <dbReference type="EMBL" id="SHL99206.1"/>
    </source>
</evidence>
<name>A0A1M7F5A1_9GAMM</name>
<evidence type="ECO:0000313" key="4">
    <source>
        <dbReference type="Proteomes" id="UP000190911"/>
    </source>
</evidence>
<dbReference type="OrthoDB" id="6174385at2"/>
<sequence length="257" mass="27229">MLNRFWIPTLAATALLLSACGDSDAPTETPADEAPAEQSSQPTESGPQDEGNADAPAPDASLNGPSENATAGNAGPSEEGPGDIEADDETLSVDPQDVLNNEDAAMPGEVTTSDVDKVISDIDKRFEEAEKKMQEQFDEVKDQAPTTEPLPGESGTSAEMDVELPESDLSTDEPSADELMESSVSNAQKLDGELGKSEVDALIEDAERRFEETQKRLQEQFEALEQEGVKTAPDTLQPMPESGDTGQNDGQDDAGSE</sequence>
<feature type="compositionally biased region" description="Basic and acidic residues" evidence="1">
    <location>
        <begin position="114"/>
        <end position="142"/>
    </location>
</feature>
<dbReference type="EMBL" id="LT670847">
    <property type="protein sequence ID" value="SHL99206.1"/>
    <property type="molecule type" value="Genomic_DNA"/>
</dbReference>
<dbReference type="PROSITE" id="PS51257">
    <property type="entry name" value="PROKAR_LIPOPROTEIN"/>
    <property type="match status" value="1"/>
</dbReference>
<evidence type="ECO:0000256" key="2">
    <source>
        <dbReference type="SAM" id="SignalP"/>
    </source>
</evidence>
<organism evidence="3 4">
    <name type="scientific">Vreelandella subglaciescola</name>
    <dbReference type="NCBI Taxonomy" id="29571"/>
    <lineage>
        <taxon>Bacteria</taxon>
        <taxon>Pseudomonadati</taxon>
        <taxon>Pseudomonadota</taxon>
        <taxon>Gammaproteobacteria</taxon>
        <taxon>Oceanospirillales</taxon>
        <taxon>Halomonadaceae</taxon>
        <taxon>Vreelandella</taxon>
    </lineage>
</organism>
<accession>A0A1M7F5A1</accession>
<feature type="signal peptide" evidence="2">
    <location>
        <begin position="1"/>
        <end position="25"/>
    </location>
</feature>